<comment type="caution">
    <text evidence="1">The sequence shown here is derived from an EMBL/GenBank/DDBJ whole genome shotgun (WGS) entry which is preliminary data.</text>
</comment>
<dbReference type="InterPro" id="IPR021351">
    <property type="entry name" value="DUF2969"/>
</dbReference>
<sequence>MSKKDKKITVEIVESKISLSNSEIDGFQLKIGRKVIGSIVEIDEKFAVVDNNDVLSFHKTMDLAVNNIIENYNLNH</sequence>
<reference evidence="1 2" key="1">
    <citation type="journal article" date="2021" name="Int. J. Syst. Evol. Microbiol.">
        <title>Streptococcus vicugnae sp. nov., isolated from faeces of alpacas (Vicugna pacos) and cattle (Bos taurus), Streptococcus zalophi sp. nov., and Streptococcus pacificus sp. nov., isolated from respiratory tract of California sea lions (Zalophus californianus).</title>
        <authorList>
            <person name="Volokhov D.V."/>
            <person name="Zagorodnyaya T.A."/>
            <person name="Shen Z."/>
            <person name="Blom J."/>
            <person name="Furtak V.A."/>
            <person name="Eisenberg T."/>
            <person name="Fan P."/>
            <person name="Jeong K.C."/>
            <person name="Gao Y."/>
            <person name="Zhang S."/>
            <person name="Amselle M."/>
        </authorList>
    </citation>
    <scope>NUCLEOTIDE SEQUENCE [LARGE SCALE GENOMIC DNA]</scope>
    <source>
        <strain evidence="1 2">CSL7591</strain>
    </source>
</reference>
<dbReference type="Pfam" id="PF11184">
    <property type="entry name" value="DUF2969"/>
    <property type="match status" value="1"/>
</dbReference>
<name>A0ABS0ZHC0_9STRE</name>
<gene>
    <name evidence="1" type="ORF">JHK62_01685</name>
</gene>
<organism evidence="1 2">
    <name type="scientific">Streptococcus pacificus</name>
    <dbReference type="NCBI Taxonomy" id="2740577"/>
    <lineage>
        <taxon>Bacteria</taxon>
        <taxon>Bacillati</taxon>
        <taxon>Bacillota</taxon>
        <taxon>Bacilli</taxon>
        <taxon>Lactobacillales</taxon>
        <taxon>Streptococcaceae</taxon>
        <taxon>Streptococcus</taxon>
    </lineage>
</organism>
<dbReference type="EMBL" id="JAENBO010000001">
    <property type="protein sequence ID" value="MBJ8325392.1"/>
    <property type="molecule type" value="Genomic_DNA"/>
</dbReference>
<protein>
    <submittedName>
        <fullName evidence="1">DUF2969 domain-containing protein</fullName>
    </submittedName>
</protein>
<evidence type="ECO:0000313" key="2">
    <source>
        <dbReference type="Proteomes" id="UP000653045"/>
    </source>
</evidence>
<keyword evidence="2" id="KW-1185">Reference proteome</keyword>
<dbReference type="RefSeq" id="WP_199574948.1">
    <property type="nucleotide sequence ID" value="NZ_JAENBO010000001.1"/>
</dbReference>
<accession>A0ABS0ZHC0</accession>
<proteinExistence type="predicted"/>
<dbReference type="Proteomes" id="UP000653045">
    <property type="component" value="Unassembled WGS sequence"/>
</dbReference>
<evidence type="ECO:0000313" key="1">
    <source>
        <dbReference type="EMBL" id="MBJ8325392.1"/>
    </source>
</evidence>